<sequence>MKFGFSTFVTDEGIRPDVLGRALEERGFDAVFLAEHSHIPRGSTFPGGEELTRDYYRTLDPFVALTAAATSTTNLLLGTGIALLPQRDVIHTAKEVATLDLLSGGRVIFAVGVGWNLGEIRNHGVDPHTRGRRMDEQLAALKVIWTQDEAEFHGEHVRFDPIHMWPKPVQRPHPPIYIGGNSAAARERVAAHGDGWFPTELAPEKIPGVREWLAERGRTDVVLNVVVPQNDPAALEAHIEAGVDRVTFHSGWLTEADALRKLDELAALTERYRD</sequence>
<dbReference type="STRING" id="2017.SAMN05444320_104403"/>
<dbReference type="InterPro" id="IPR036661">
    <property type="entry name" value="Luciferase-like_sf"/>
</dbReference>
<dbReference type="AlphaFoldDB" id="A0A1M5DCP9"/>
<reference evidence="2 3" key="1">
    <citation type="submission" date="2016-11" db="EMBL/GenBank/DDBJ databases">
        <authorList>
            <person name="Jaros S."/>
            <person name="Januszkiewicz K."/>
            <person name="Wedrychowicz H."/>
        </authorList>
    </citation>
    <scope>NUCLEOTIDE SEQUENCE [LARGE SCALE GENOMIC DNA]</scope>
    <source>
        <strain evidence="2 3">DSM 44523</strain>
    </source>
</reference>
<dbReference type="OrthoDB" id="3206024at2"/>
<gene>
    <name evidence="2" type="ORF">SAMN05444320_104403</name>
</gene>
<dbReference type="InterPro" id="IPR051260">
    <property type="entry name" value="Diverse_substr_monoxygenases"/>
</dbReference>
<keyword evidence="3" id="KW-1185">Reference proteome</keyword>
<dbReference type="PANTHER" id="PTHR30011">
    <property type="entry name" value="ALKANESULFONATE MONOOXYGENASE-RELATED"/>
    <property type="match status" value="1"/>
</dbReference>
<dbReference type="InterPro" id="IPR011251">
    <property type="entry name" value="Luciferase-like_dom"/>
</dbReference>
<dbReference type="Proteomes" id="UP000184501">
    <property type="component" value="Unassembled WGS sequence"/>
</dbReference>
<feature type="domain" description="Luciferase-like" evidence="1">
    <location>
        <begin position="20"/>
        <end position="247"/>
    </location>
</feature>
<dbReference type="PANTHER" id="PTHR30011:SF32">
    <property type="entry name" value="CONSERVED PROTEIN"/>
    <property type="match status" value="1"/>
</dbReference>
<dbReference type="Pfam" id="PF00296">
    <property type="entry name" value="Bac_luciferase"/>
    <property type="match status" value="1"/>
</dbReference>
<dbReference type="GO" id="GO:0016705">
    <property type="term" value="F:oxidoreductase activity, acting on paired donors, with incorporation or reduction of molecular oxygen"/>
    <property type="evidence" value="ECO:0007669"/>
    <property type="project" value="InterPro"/>
</dbReference>
<dbReference type="InterPro" id="IPR019921">
    <property type="entry name" value="Lucif-like_OxRdtase_Rv2161c"/>
</dbReference>
<evidence type="ECO:0000313" key="3">
    <source>
        <dbReference type="Proteomes" id="UP000184501"/>
    </source>
</evidence>
<protein>
    <submittedName>
        <fullName evidence="2">Probable F420-dependent oxidoreductase, Rv2161c family</fullName>
    </submittedName>
</protein>
<accession>A0A1M5DCP9</accession>
<name>A0A1M5DCP9_STRHI</name>
<dbReference type="RefSeq" id="WP_073483424.1">
    <property type="nucleotide sequence ID" value="NZ_FQVN01000004.1"/>
</dbReference>
<organism evidence="2 3">
    <name type="scientific">Streptoalloteichus hindustanus</name>
    <dbReference type="NCBI Taxonomy" id="2017"/>
    <lineage>
        <taxon>Bacteria</taxon>
        <taxon>Bacillati</taxon>
        <taxon>Actinomycetota</taxon>
        <taxon>Actinomycetes</taxon>
        <taxon>Pseudonocardiales</taxon>
        <taxon>Pseudonocardiaceae</taxon>
        <taxon>Streptoalloteichus</taxon>
    </lineage>
</organism>
<dbReference type="NCBIfam" id="TIGR03619">
    <property type="entry name" value="F420_Rv2161c"/>
    <property type="match status" value="1"/>
</dbReference>
<dbReference type="EMBL" id="FQVN01000004">
    <property type="protein sequence ID" value="SHF64823.1"/>
    <property type="molecule type" value="Genomic_DNA"/>
</dbReference>
<evidence type="ECO:0000259" key="1">
    <source>
        <dbReference type="Pfam" id="PF00296"/>
    </source>
</evidence>
<evidence type="ECO:0000313" key="2">
    <source>
        <dbReference type="EMBL" id="SHF64823.1"/>
    </source>
</evidence>
<proteinExistence type="predicted"/>
<dbReference type="Gene3D" id="3.20.20.30">
    <property type="entry name" value="Luciferase-like domain"/>
    <property type="match status" value="1"/>
</dbReference>
<dbReference type="SUPFAM" id="SSF51679">
    <property type="entry name" value="Bacterial luciferase-like"/>
    <property type="match status" value="1"/>
</dbReference>